<evidence type="ECO:0000256" key="1">
    <source>
        <dbReference type="ARBA" id="ARBA00000085"/>
    </source>
</evidence>
<dbReference type="SMART" id="SM01358">
    <property type="entry name" value="HBM"/>
    <property type="match status" value="1"/>
</dbReference>
<organism evidence="16 17">
    <name type="scientific">Pseudoalteromonas caenipelagi</name>
    <dbReference type="NCBI Taxonomy" id="2726988"/>
    <lineage>
        <taxon>Bacteria</taxon>
        <taxon>Pseudomonadati</taxon>
        <taxon>Pseudomonadota</taxon>
        <taxon>Gammaproteobacteria</taxon>
        <taxon>Alteromonadales</taxon>
        <taxon>Pseudoalteromonadaceae</taxon>
        <taxon>Pseudoalteromonas</taxon>
    </lineage>
</organism>
<dbReference type="InterPro" id="IPR004358">
    <property type="entry name" value="Sig_transdc_His_kin-like_C"/>
</dbReference>
<evidence type="ECO:0000256" key="8">
    <source>
        <dbReference type="ARBA" id="ARBA00023012"/>
    </source>
</evidence>
<keyword evidence="3 11" id="KW-0597">Phosphoprotein</keyword>
<keyword evidence="12" id="KW-0175">Coiled coil</keyword>
<comment type="catalytic activity">
    <reaction evidence="1">
        <text>ATP + protein L-histidine = ADP + protein N-phospho-L-histidine.</text>
        <dbReference type="EC" id="2.7.13.3"/>
    </reaction>
</comment>
<dbReference type="SUPFAM" id="SSF52172">
    <property type="entry name" value="CheY-like"/>
    <property type="match status" value="1"/>
</dbReference>
<dbReference type="EMBL" id="JABBPG010000007">
    <property type="protein sequence ID" value="NOU52125.1"/>
    <property type="molecule type" value="Genomic_DNA"/>
</dbReference>
<feature type="transmembrane region" description="Helical" evidence="13">
    <location>
        <begin position="278"/>
        <end position="299"/>
    </location>
</feature>
<keyword evidence="13" id="KW-0472">Membrane</keyword>
<accession>A0A849VFZ2</accession>
<feature type="modified residue" description="4-aspartylphosphate" evidence="11">
    <location>
        <position position="813"/>
    </location>
</feature>
<keyword evidence="8" id="KW-0902">Two-component regulatory system</keyword>
<dbReference type="RefSeq" id="WP_171627175.1">
    <property type="nucleotide sequence ID" value="NZ_JABBPG010000007.1"/>
</dbReference>
<dbReference type="Pfam" id="PF00512">
    <property type="entry name" value="HisKA"/>
    <property type="match status" value="1"/>
</dbReference>
<dbReference type="CDD" id="cd16922">
    <property type="entry name" value="HATPase_EvgS-ArcB-TorS-like"/>
    <property type="match status" value="1"/>
</dbReference>
<evidence type="ECO:0000256" key="7">
    <source>
        <dbReference type="ARBA" id="ARBA00022840"/>
    </source>
</evidence>
<keyword evidence="5" id="KW-0547">Nucleotide-binding</keyword>
<dbReference type="Pfam" id="PF00072">
    <property type="entry name" value="Response_reg"/>
    <property type="match status" value="1"/>
</dbReference>
<keyword evidence="17" id="KW-1185">Reference proteome</keyword>
<dbReference type="Gene3D" id="1.10.287.130">
    <property type="match status" value="1"/>
</dbReference>
<sequence>MTFYRSLAFQLSLGLLCICSLVLASAYLTKASYKLLAQRDNEIASSNKLAERAYLLELSVIDLQRNVLIYKQSASTAAVNRSNELIRQIEEVLAQISQTPHRTEDVNDMIVRMQSHLTDYKDNLAVAVSGREKRQSLYRDELLAVINTAQAAINTELDSNQQAIATLYLTKAHNAVLAYLMTQNATHVKVFNQQVSQASSQLTNDIVKAHFQKMGSAFRKLHQTIRGYLYLTNVVLPGTANEILHLSTMLRAQEQLQMQDKIASAKEVTSALQARSDLFIVLSIVLVALYAALLILRVIRPIRSLTVLFKRLSNNLHVEDIPYLNREDEIGQLSVAASVFHNKNLQTTELFERTKDLVIEQKELNNELAAKQKEAEQATASKSLFLANMSHEIRTPMNGIIGLIELLKTSNLSSEQRECIDKIDYSSGVLMAVINDILDFSKIEAGKLDIEEKEFELDKMLDNILASVSLRAAEKNLYFRCITPTEVSHLVGDEVRITQIILNLCNNAIKFTSLGGVELRVSTYDSATGEVILGIDVEDSGIGMTQQHQHEVFEQFSQADVSTSRKFGGTGLGLTIVKQLCELMNGSVSVHSEIDKGSIFSVLLKLRPATSHLENKLPKEHNFKVSVVCHHQSDKTTRIISEYFAVNQCEVTYLVHENLSDITQQQLSELYLVLILNNEMSKSLCLSDIASLQHYSAGLCVIIDKRDAVLLTRAGIARDTLVLEMPFTYGTFYNYICKLFKQESQRLHNSVEADAELNLKGHVLLVEDNAVNQMVAEKLLTSLGLQADIAEDGRQAVNKLSNTPYAYDLVLMDIQMPVMDGFNATQYIRNELKLNLPICGLSANAMSEDYDKAIACGMDNFITKPIEIDKLKVVLRQYLKQNTSA</sequence>
<reference evidence="16 17" key="1">
    <citation type="submission" date="2020-04" db="EMBL/GenBank/DDBJ databases">
        <title>Pseudoalteromonas caenipelagi sp. nov., isolated from a tidal flat.</title>
        <authorList>
            <person name="Park S."/>
            <person name="Yoon J.-H."/>
        </authorList>
    </citation>
    <scope>NUCLEOTIDE SEQUENCE [LARGE SCALE GENOMIC DNA]</scope>
    <source>
        <strain evidence="16 17">JBTF-M23</strain>
    </source>
</reference>
<dbReference type="AlphaFoldDB" id="A0A849VFZ2"/>
<feature type="domain" description="Histidine kinase" evidence="14">
    <location>
        <begin position="388"/>
        <end position="608"/>
    </location>
</feature>
<dbReference type="InterPro" id="IPR036097">
    <property type="entry name" value="HisK_dim/P_sf"/>
</dbReference>
<dbReference type="Gene3D" id="3.30.565.10">
    <property type="entry name" value="Histidine kinase-like ATPase, C-terminal domain"/>
    <property type="match status" value="1"/>
</dbReference>
<evidence type="ECO:0000256" key="5">
    <source>
        <dbReference type="ARBA" id="ARBA00022741"/>
    </source>
</evidence>
<evidence type="ECO:0000256" key="10">
    <source>
        <dbReference type="ARBA" id="ARBA00068150"/>
    </source>
</evidence>
<keyword evidence="13" id="KW-0812">Transmembrane</keyword>
<dbReference type="PANTHER" id="PTHR45339">
    <property type="entry name" value="HYBRID SIGNAL TRANSDUCTION HISTIDINE KINASE J"/>
    <property type="match status" value="1"/>
</dbReference>
<evidence type="ECO:0000256" key="3">
    <source>
        <dbReference type="ARBA" id="ARBA00022553"/>
    </source>
</evidence>
<evidence type="ECO:0000313" key="16">
    <source>
        <dbReference type="EMBL" id="NOU52125.1"/>
    </source>
</evidence>
<dbReference type="CDD" id="cd00082">
    <property type="entry name" value="HisKA"/>
    <property type="match status" value="1"/>
</dbReference>
<evidence type="ECO:0000256" key="2">
    <source>
        <dbReference type="ARBA" id="ARBA00012438"/>
    </source>
</evidence>
<dbReference type="InterPro" id="IPR003594">
    <property type="entry name" value="HATPase_dom"/>
</dbReference>
<dbReference type="PANTHER" id="PTHR45339:SF1">
    <property type="entry name" value="HYBRID SIGNAL TRANSDUCTION HISTIDINE KINASE J"/>
    <property type="match status" value="1"/>
</dbReference>
<dbReference type="SMART" id="SM00387">
    <property type="entry name" value="HATPase_c"/>
    <property type="match status" value="1"/>
</dbReference>
<evidence type="ECO:0000256" key="4">
    <source>
        <dbReference type="ARBA" id="ARBA00022679"/>
    </source>
</evidence>
<dbReference type="InterPro" id="IPR011006">
    <property type="entry name" value="CheY-like_superfamily"/>
</dbReference>
<evidence type="ECO:0000256" key="12">
    <source>
        <dbReference type="SAM" id="Coils"/>
    </source>
</evidence>
<gene>
    <name evidence="16" type="ORF">HG263_16450</name>
</gene>
<dbReference type="SUPFAM" id="SSF55874">
    <property type="entry name" value="ATPase domain of HSP90 chaperone/DNA topoisomerase II/histidine kinase"/>
    <property type="match status" value="1"/>
</dbReference>
<dbReference type="Proteomes" id="UP000586305">
    <property type="component" value="Unassembled WGS sequence"/>
</dbReference>
<comment type="caution">
    <text evidence="16">The sequence shown here is derived from an EMBL/GenBank/DDBJ whole genome shotgun (WGS) entry which is preliminary data.</text>
</comment>
<keyword evidence="4" id="KW-0808">Transferase</keyword>
<dbReference type="PRINTS" id="PR00344">
    <property type="entry name" value="BCTRLSENSOR"/>
</dbReference>
<evidence type="ECO:0000256" key="9">
    <source>
        <dbReference type="ARBA" id="ARBA00064003"/>
    </source>
</evidence>
<evidence type="ECO:0000313" key="17">
    <source>
        <dbReference type="Proteomes" id="UP000586305"/>
    </source>
</evidence>
<dbReference type="InterPro" id="IPR001789">
    <property type="entry name" value="Sig_transdc_resp-reg_receiver"/>
</dbReference>
<dbReference type="GO" id="GO:0000155">
    <property type="term" value="F:phosphorelay sensor kinase activity"/>
    <property type="evidence" value="ECO:0007669"/>
    <property type="project" value="InterPro"/>
</dbReference>
<evidence type="ECO:0000256" key="13">
    <source>
        <dbReference type="SAM" id="Phobius"/>
    </source>
</evidence>
<name>A0A849VFZ2_9GAMM</name>
<dbReference type="FunFam" id="1.10.287.130:FF:000002">
    <property type="entry name" value="Two-component osmosensing histidine kinase"/>
    <property type="match status" value="1"/>
</dbReference>
<comment type="subunit">
    <text evidence="9">At low DSF concentrations, interacts with RpfF.</text>
</comment>
<dbReference type="CDD" id="cd17546">
    <property type="entry name" value="REC_hyHK_CKI1_RcsC-like"/>
    <property type="match status" value="1"/>
</dbReference>
<dbReference type="SMART" id="SM00448">
    <property type="entry name" value="REC"/>
    <property type="match status" value="1"/>
</dbReference>
<evidence type="ECO:0000259" key="15">
    <source>
        <dbReference type="PROSITE" id="PS50110"/>
    </source>
</evidence>
<protein>
    <recommendedName>
        <fullName evidence="10">Sensory/regulatory protein RpfC</fullName>
        <ecNumber evidence="2">2.7.13.3</ecNumber>
    </recommendedName>
</protein>
<dbReference type="PROSITE" id="PS50110">
    <property type="entry name" value="RESPONSE_REGULATORY"/>
    <property type="match status" value="1"/>
</dbReference>
<dbReference type="GO" id="GO:0005524">
    <property type="term" value="F:ATP binding"/>
    <property type="evidence" value="ECO:0007669"/>
    <property type="project" value="UniProtKB-KW"/>
</dbReference>
<feature type="domain" description="Response regulatory" evidence="15">
    <location>
        <begin position="762"/>
        <end position="879"/>
    </location>
</feature>
<dbReference type="Pfam" id="PF02518">
    <property type="entry name" value="HATPase_c"/>
    <property type="match status" value="1"/>
</dbReference>
<evidence type="ECO:0000256" key="11">
    <source>
        <dbReference type="PROSITE-ProRule" id="PRU00169"/>
    </source>
</evidence>
<evidence type="ECO:0000259" key="14">
    <source>
        <dbReference type="PROSITE" id="PS50109"/>
    </source>
</evidence>
<dbReference type="Gene3D" id="3.40.50.2300">
    <property type="match status" value="1"/>
</dbReference>
<dbReference type="InterPro" id="IPR032255">
    <property type="entry name" value="HBM"/>
</dbReference>
<dbReference type="InterPro" id="IPR005467">
    <property type="entry name" value="His_kinase_dom"/>
</dbReference>
<feature type="coiled-coil region" evidence="12">
    <location>
        <begin position="354"/>
        <end position="381"/>
    </location>
</feature>
<dbReference type="PROSITE" id="PS50109">
    <property type="entry name" value="HIS_KIN"/>
    <property type="match status" value="1"/>
</dbReference>
<evidence type="ECO:0000256" key="6">
    <source>
        <dbReference type="ARBA" id="ARBA00022777"/>
    </source>
</evidence>
<dbReference type="SMART" id="SM00388">
    <property type="entry name" value="HisKA"/>
    <property type="match status" value="1"/>
</dbReference>
<keyword evidence="7" id="KW-0067">ATP-binding</keyword>
<dbReference type="InterPro" id="IPR003661">
    <property type="entry name" value="HisK_dim/P_dom"/>
</dbReference>
<proteinExistence type="predicted"/>
<dbReference type="SUPFAM" id="SSF47384">
    <property type="entry name" value="Homodimeric domain of signal transducing histidine kinase"/>
    <property type="match status" value="1"/>
</dbReference>
<dbReference type="EC" id="2.7.13.3" evidence="2"/>
<keyword evidence="13" id="KW-1133">Transmembrane helix</keyword>
<dbReference type="FunFam" id="3.30.565.10:FF:000010">
    <property type="entry name" value="Sensor histidine kinase RcsC"/>
    <property type="match status" value="1"/>
</dbReference>
<dbReference type="Gene3D" id="6.10.340.10">
    <property type="match status" value="1"/>
</dbReference>
<keyword evidence="6" id="KW-0418">Kinase</keyword>
<dbReference type="InterPro" id="IPR036890">
    <property type="entry name" value="HATPase_C_sf"/>
</dbReference>